<dbReference type="EMBL" id="VOBQ01000001">
    <property type="protein sequence ID" value="TWO73418.1"/>
    <property type="molecule type" value="Genomic_DNA"/>
</dbReference>
<dbReference type="OrthoDB" id="9791419at2"/>
<dbReference type="PROSITE" id="PS50011">
    <property type="entry name" value="PROTEIN_KINASE_DOM"/>
    <property type="match status" value="1"/>
</dbReference>
<feature type="domain" description="Protein kinase" evidence="10">
    <location>
        <begin position="11"/>
        <end position="269"/>
    </location>
</feature>
<dbReference type="PROSITE" id="PS00107">
    <property type="entry name" value="PROTEIN_KINASE_ATP"/>
    <property type="match status" value="1"/>
</dbReference>
<dbReference type="PANTHER" id="PTHR43289">
    <property type="entry name" value="MITOGEN-ACTIVATED PROTEIN KINASE KINASE KINASE 20-RELATED"/>
    <property type="match status" value="1"/>
</dbReference>
<name>A0A562ZYF6_9BURK</name>
<protein>
    <recommendedName>
        <fullName evidence="1">non-specific serine/threonine protein kinase</fullName>
        <ecNumber evidence="1">2.7.11.1</ecNumber>
    </recommendedName>
</protein>
<keyword evidence="6 7" id="KW-0067">ATP-binding</keyword>
<proteinExistence type="predicted"/>
<evidence type="ECO:0000313" key="11">
    <source>
        <dbReference type="EMBL" id="TWO73418.1"/>
    </source>
</evidence>
<dbReference type="Gene3D" id="1.10.510.10">
    <property type="entry name" value="Transferase(Phosphotransferase) domain 1"/>
    <property type="match status" value="1"/>
</dbReference>
<gene>
    <name evidence="11" type="ORF">FN976_00810</name>
</gene>
<dbReference type="GO" id="GO:0005524">
    <property type="term" value="F:ATP binding"/>
    <property type="evidence" value="ECO:0007669"/>
    <property type="project" value="UniProtKB-UniRule"/>
</dbReference>
<dbReference type="EC" id="2.7.11.1" evidence="1"/>
<evidence type="ECO:0000256" key="9">
    <source>
        <dbReference type="SAM" id="Phobius"/>
    </source>
</evidence>
<feature type="binding site" evidence="7">
    <location>
        <position position="40"/>
    </location>
    <ligand>
        <name>ATP</name>
        <dbReference type="ChEBI" id="CHEBI:30616"/>
    </ligand>
</feature>
<dbReference type="FunFam" id="1.10.510.10:FF:000021">
    <property type="entry name" value="Serine/threonine protein kinase"/>
    <property type="match status" value="1"/>
</dbReference>
<dbReference type="CDD" id="cd14014">
    <property type="entry name" value="STKc_PknB_like"/>
    <property type="match status" value="1"/>
</dbReference>
<keyword evidence="4 7" id="KW-0547">Nucleotide-binding</keyword>
<dbReference type="SUPFAM" id="SSF56112">
    <property type="entry name" value="Protein kinase-like (PK-like)"/>
    <property type="match status" value="1"/>
</dbReference>
<dbReference type="Proteomes" id="UP000318199">
    <property type="component" value="Unassembled WGS sequence"/>
</dbReference>
<dbReference type="InterPro" id="IPR011009">
    <property type="entry name" value="Kinase-like_dom_sf"/>
</dbReference>
<reference evidence="11 12" key="1">
    <citation type="submission" date="2019-07" db="EMBL/GenBank/DDBJ databases">
        <title>Caenimonas sedimenti sp. nov., isolated from activated sludge.</title>
        <authorList>
            <person name="Xu J."/>
        </authorList>
    </citation>
    <scope>NUCLEOTIDE SEQUENCE [LARGE SCALE GENOMIC DNA]</scope>
    <source>
        <strain evidence="11 12">HX-9-20</strain>
    </source>
</reference>
<organism evidence="11 12">
    <name type="scientific">Caenimonas sedimenti</name>
    <dbReference type="NCBI Taxonomy" id="2596921"/>
    <lineage>
        <taxon>Bacteria</taxon>
        <taxon>Pseudomonadati</taxon>
        <taxon>Pseudomonadota</taxon>
        <taxon>Betaproteobacteria</taxon>
        <taxon>Burkholderiales</taxon>
        <taxon>Comamonadaceae</taxon>
        <taxon>Caenimonas</taxon>
    </lineage>
</organism>
<keyword evidence="9" id="KW-0812">Transmembrane</keyword>
<keyword evidence="9" id="KW-0472">Membrane</keyword>
<dbReference type="Pfam" id="PF00069">
    <property type="entry name" value="Pkinase"/>
    <property type="match status" value="1"/>
</dbReference>
<evidence type="ECO:0000256" key="3">
    <source>
        <dbReference type="ARBA" id="ARBA00022679"/>
    </source>
</evidence>
<dbReference type="RefSeq" id="WP_145889989.1">
    <property type="nucleotide sequence ID" value="NZ_VOBQ01000001.1"/>
</dbReference>
<dbReference type="AlphaFoldDB" id="A0A562ZYF6"/>
<dbReference type="PROSITE" id="PS00108">
    <property type="entry name" value="PROTEIN_KINASE_ST"/>
    <property type="match status" value="1"/>
</dbReference>
<keyword evidence="2" id="KW-0723">Serine/threonine-protein kinase</keyword>
<dbReference type="GO" id="GO:0004674">
    <property type="term" value="F:protein serine/threonine kinase activity"/>
    <property type="evidence" value="ECO:0007669"/>
    <property type="project" value="UniProtKB-KW"/>
</dbReference>
<comment type="caution">
    <text evidence="11">The sequence shown here is derived from an EMBL/GenBank/DDBJ whole genome shotgun (WGS) entry which is preliminary data.</text>
</comment>
<keyword evidence="12" id="KW-1185">Reference proteome</keyword>
<keyword evidence="3" id="KW-0808">Transferase</keyword>
<dbReference type="PANTHER" id="PTHR43289:SF6">
    <property type="entry name" value="SERINE_THREONINE-PROTEIN KINASE NEKL-3"/>
    <property type="match status" value="1"/>
</dbReference>
<accession>A0A562ZYF6</accession>
<evidence type="ECO:0000313" key="12">
    <source>
        <dbReference type="Proteomes" id="UP000318199"/>
    </source>
</evidence>
<feature type="compositionally biased region" description="Low complexity" evidence="8">
    <location>
        <begin position="336"/>
        <end position="354"/>
    </location>
</feature>
<evidence type="ECO:0000256" key="1">
    <source>
        <dbReference type="ARBA" id="ARBA00012513"/>
    </source>
</evidence>
<keyword evidence="5 11" id="KW-0418">Kinase</keyword>
<keyword evidence="9" id="KW-1133">Transmembrane helix</keyword>
<dbReference type="SMART" id="SM00220">
    <property type="entry name" value="S_TKc"/>
    <property type="match status" value="1"/>
</dbReference>
<dbReference type="InterPro" id="IPR017441">
    <property type="entry name" value="Protein_kinase_ATP_BS"/>
</dbReference>
<feature type="region of interest" description="Disordered" evidence="8">
    <location>
        <begin position="322"/>
        <end position="370"/>
    </location>
</feature>
<evidence type="ECO:0000259" key="10">
    <source>
        <dbReference type="PROSITE" id="PS50011"/>
    </source>
</evidence>
<dbReference type="InterPro" id="IPR008271">
    <property type="entry name" value="Ser/Thr_kinase_AS"/>
</dbReference>
<evidence type="ECO:0000256" key="8">
    <source>
        <dbReference type="SAM" id="MobiDB-lite"/>
    </source>
</evidence>
<evidence type="ECO:0000256" key="4">
    <source>
        <dbReference type="ARBA" id="ARBA00022741"/>
    </source>
</evidence>
<feature type="transmembrane region" description="Helical" evidence="9">
    <location>
        <begin position="413"/>
        <end position="431"/>
    </location>
</feature>
<evidence type="ECO:0000256" key="7">
    <source>
        <dbReference type="PROSITE-ProRule" id="PRU10141"/>
    </source>
</evidence>
<dbReference type="Gene3D" id="3.30.200.20">
    <property type="entry name" value="Phosphorylase Kinase, domain 1"/>
    <property type="match status" value="1"/>
</dbReference>
<sequence length="432" mass="46031">MSAAFSHFGRYRVVGEIGRGAMGVVYEAEDETLQRQVAVKTMLLSDDAEERAGHEARFRQEAKAAAGLNHPNVITVYDMGREGDWLYIAMEMLRGQELRELMNSGTLQLPVIVDLISQVASGLAAAHMRGIVHRDIKPSNIMVMDGRHAKIMDFGVARMQISEVKTQTGVMLGSPKYMAPEQVEGRGVDSRSDIFSLGSVLYECVAGSAPFSGTDLGTLLFDIVHGQPVPPSKRNPAVPEELDRIVARALRKDPGARYQDADLLAHELAQCAAHLMSGAVRAGSFSPAATISRRLPFTEAPAQPVPVPAAGDDPEATVAQVRKRAPDAYESTQQISAAPDSVAPPESAPPEQEATLGRTASEAGDGKPRRASFPLAVEFDSIAALQRLATGAASAEPPPQALPVRTVAGAPRWAWPVAFGVAVFAALAIAFV</sequence>
<evidence type="ECO:0000256" key="5">
    <source>
        <dbReference type="ARBA" id="ARBA00022777"/>
    </source>
</evidence>
<evidence type="ECO:0000256" key="6">
    <source>
        <dbReference type="ARBA" id="ARBA00022840"/>
    </source>
</evidence>
<dbReference type="InterPro" id="IPR000719">
    <property type="entry name" value="Prot_kinase_dom"/>
</dbReference>
<evidence type="ECO:0000256" key="2">
    <source>
        <dbReference type="ARBA" id="ARBA00022527"/>
    </source>
</evidence>